<evidence type="ECO:0000313" key="3">
    <source>
        <dbReference type="EMBL" id="AEO59000.1"/>
    </source>
</evidence>
<evidence type="ECO:0000313" key="4">
    <source>
        <dbReference type="Proteomes" id="UP000007322"/>
    </source>
</evidence>
<dbReference type="InParanoid" id="G2QEX1"/>
<proteinExistence type="predicted"/>
<organism evidence="3 4">
    <name type="scientific">Thermothelomyces thermophilus (strain ATCC 42464 / BCRC 31852 / DSM 1799)</name>
    <name type="common">Sporotrichum thermophile</name>
    <dbReference type="NCBI Taxonomy" id="573729"/>
    <lineage>
        <taxon>Eukaryota</taxon>
        <taxon>Fungi</taxon>
        <taxon>Dikarya</taxon>
        <taxon>Ascomycota</taxon>
        <taxon>Pezizomycotina</taxon>
        <taxon>Sordariomycetes</taxon>
        <taxon>Sordariomycetidae</taxon>
        <taxon>Sordariales</taxon>
        <taxon>Chaetomiaceae</taxon>
        <taxon>Thermothelomyces</taxon>
    </lineage>
</organism>
<keyword evidence="4" id="KW-1185">Reference proteome</keyword>
<evidence type="ECO:0000256" key="2">
    <source>
        <dbReference type="SAM" id="Phobius"/>
    </source>
</evidence>
<name>G2QEX1_THET4</name>
<evidence type="ECO:0000256" key="1">
    <source>
        <dbReference type="SAM" id="MobiDB-lite"/>
    </source>
</evidence>
<feature type="region of interest" description="Disordered" evidence="1">
    <location>
        <begin position="48"/>
        <end position="78"/>
    </location>
</feature>
<keyword evidence="2" id="KW-1133">Transmembrane helix</keyword>
<dbReference type="Gene3D" id="3.40.50.150">
    <property type="entry name" value="Vaccinia Virus protein VP39"/>
    <property type="match status" value="1"/>
</dbReference>
<reference evidence="3 4" key="1">
    <citation type="journal article" date="2011" name="Nat. Biotechnol.">
        <title>Comparative genomic analysis of the thermophilic biomass-degrading fungi Myceliophthora thermophila and Thielavia terrestris.</title>
        <authorList>
            <person name="Berka R.M."/>
            <person name="Grigoriev I.V."/>
            <person name="Otillar R."/>
            <person name="Salamov A."/>
            <person name="Grimwood J."/>
            <person name="Reid I."/>
            <person name="Ishmael N."/>
            <person name="John T."/>
            <person name="Darmond C."/>
            <person name="Moisan M.-C."/>
            <person name="Henrissat B."/>
            <person name="Coutinho P.M."/>
            <person name="Lombard V."/>
            <person name="Natvig D.O."/>
            <person name="Lindquist E."/>
            <person name="Schmutz J."/>
            <person name="Lucas S."/>
            <person name="Harris P."/>
            <person name="Powlowski J."/>
            <person name="Bellemare A."/>
            <person name="Taylor D."/>
            <person name="Butler G."/>
            <person name="de Vries R.P."/>
            <person name="Allijn I.E."/>
            <person name="van den Brink J."/>
            <person name="Ushinsky S."/>
            <person name="Storms R."/>
            <person name="Powell A.J."/>
            <person name="Paulsen I.T."/>
            <person name="Elbourne L.D.H."/>
            <person name="Baker S.E."/>
            <person name="Magnuson J."/>
            <person name="LaBoissiere S."/>
            <person name="Clutterbuck A.J."/>
            <person name="Martinez D."/>
            <person name="Wogulis M."/>
            <person name="de Leon A.L."/>
            <person name="Rey M.W."/>
            <person name="Tsang A."/>
        </authorList>
    </citation>
    <scope>NUCLEOTIDE SEQUENCE [LARGE SCALE GENOMIC DNA]</scope>
    <source>
        <strain evidence="4">ATCC 42464 / BCRC 31852 / DSM 1799</strain>
    </source>
</reference>
<feature type="region of interest" description="Disordered" evidence="1">
    <location>
        <begin position="119"/>
        <end position="147"/>
    </location>
</feature>
<dbReference type="STRING" id="573729.G2QEX1"/>
<dbReference type="AlphaFoldDB" id="G2QEX1"/>
<feature type="compositionally biased region" description="Pro residues" evidence="1">
    <location>
        <begin position="55"/>
        <end position="66"/>
    </location>
</feature>
<dbReference type="SUPFAM" id="SSF53335">
    <property type="entry name" value="S-adenosyl-L-methionine-dependent methyltransferases"/>
    <property type="match status" value="1"/>
</dbReference>
<dbReference type="eggNOG" id="KOG4300">
    <property type="taxonomic scope" value="Eukaryota"/>
</dbReference>
<dbReference type="KEGG" id="mtm:MYCTH_2306852"/>
<dbReference type="InterPro" id="IPR029063">
    <property type="entry name" value="SAM-dependent_MTases_sf"/>
</dbReference>
<dbReference type="OMA" id="WWMGITK"/>
<dbReference type="GO" id="GO:0008168">
    <property type="term" value="F:methyltransferase activity"/>
    <property type="evidence" value="ECO:0007669"/>
    <property type="project" value="TreeGrafter"/>
</dbReference>
<accession>G2QEX1</accession>
<feature type="transmembrane region" description="Helical" evidence="2">
    <location>
        <begin position="91"/>
        <end position="113"/>
    </location>
</feature>
<dbReference type="PANTHER" id="PTHR42912">
    <property type="entry name" value="METHYLTRANSFERASE"/>
    <property type="match status" value="1"/>
</dbReference>
<sequence>MALRIRGLSQRALASRPICLQLTSSARAFTLSARLAASRRAIQRQQAITLRVQRPPQPGPQTPPSSPQRSSRDEPKAESLATLVNQRRWPLFFIGLMALGMSFYISVVITTALKDDGDDKVPLPPSPSPSPSSSSSPSSSCCYDAHLPAPTGLPSTLDTSNPAAAAASARDFDRSLNTPEWLMGITKLRRALALRARGHVLEVAVGTGRNLAHYDWSEVASLSQDEPEARAARERERVVRLLDRHRLGGPTLREQRERERAGELGSLDGEVLSYTGVDVSADMMSVARDRIREAVPGLSRLMRRRRLEEMPRLDASAGVGDEGVPVVEALDGRVRLVLGDAVRGLPPPPNPPAGGRGTAPAAVPPAKYDTIIQTFGLCSVADPARLLANMAAKLQPDTGRIILLEHGRGVYDWINRRLDKSAPKHFRKFGCWWNRDIEKLVRDAAETIPGLEIVELDRPLWFQWGTTLLIELRLNSQGGNGAGQKA</sequence>
<feature type="compositionally biased region" description="Low complexity" evidence="1">
    <location>
        <begin position="131"/>
        <end position="140"/>
    </location>
</feature>
<dbReference type="PANTHER" id="PTHR42912:SF83">
    <property type="entry name" value="METHYLTRANSFERASE TYPE 11 DOMAIN-CONTAINING PROTEIN"/>
    <property type="match status" value="1"/>
</dbReference>
<dbReference type="OrthoDB" id="416496at2759"/>
<dbReference type="GeneID" id="11513954"/>
<dbReference type="InterPro" id="IPR050508">
    <property type="entry name" value="Methyltransf_Superfamily"/>
</dbReference>
<dbReference type="VEuPathDB" id="FungiDB:MYCTH_2306852"/>
<dbReference type="Proteomes" id="UP000007322">
    <property type="component" value="Chromosome 4"/>
</dbReference>
<dbReference type="EMBL" id="CP003005">
    <property type="protein sequence ID" value="AEO59000.1"/>
    <property type="molecule type" value="Genomic_DNA"/>
</dbReference>
<keyword evidence="2" id="KW-0812">Transmembrane</keyword>
<dbReference type="Pfam" id="PF13489">
    <property type="entry name" value="Methyltransf_23"/>
    <property type="match status" value="1"/>
</dbReference>
<keyword evidence="2" id="KW-0472">Membrane</keyword>
<protein>
    <submittedName>
        <fullName evidence="3">Uncharacterized protein</fullName>
    </submittedName>
</protein>
<dbReference type="HOGENOM" id="CLU_037990_3_1_1"/>
<dbReference type="RefSeq" id="XP_003664245.1">
    <property type="nucleotide sequence ID" value="XM_003664197.1"/>
</dbReference>
<gene>
    <name evidence="3" type="ORF">MYCTH_2306852</name>
</gene>